<dbReference type="SUPFAM" id="SSF53335">
    <property type="entry name" value="S-adenosyl-L-methionine-dependent methyltransferases"/>
    <property type="match status" value="1"/>
</dbReference>
<comment type="similarity">
    <text evidence="5 6">Belongs to the class I-like SAM-binding methyltransferase superfamily. rRNA adenine N(6)-methyltransferase family.</text>
</comment>
<dbReference type="CDD" id="cd02440">
    <property type="entry name" value="AdoMet_MTases"/>
    <property type="match status" value="1"/>
</dbReference>
<proteinExistence type="inferred from homology"/>
<evidence type="ECO:0000256" key="4">
    <source>
        <dbReference type="ARBA" id="ARBA00022884"/>
    </source>
</evidence>
<dbReference type="InterPro" id="IPR029063">
    <property type="entry name" value="SAM-dependent_MTases_sf"/>
</dbReference>
<dbReference type="EC" id="2.1.1.-" evidence="6"/>
<dbReference type="PANTHER" id="PTHR11727:SF7">
    <property type="entry name" value="DIMETHYLADENOSINE TRANSFERASE-RELATED"/>
    <property type="match status" value="1"/>
</dbReference>
<dbReference type="GO" id="GO:0000179">
    <property type="term" value="F:rRNA (adenine-N6,N6-)-dimethyltransferase activity"/>
    <property type="evidence" value="ECO:0007669"/>
    <property type="project" value="UniProtKB-UniRule"/>
</dbReference>
<dbReference type="Proteomes" id="UP000572268">
    <property type="component" value="Unassembled WGS sequence"/>
</dbReference>
<dbReference type="AlphaFoldDB" id="A0A7J6M5D7"/>
<keyword evidence="1 5" id="KW-0489">Methyltransferase</keyword>
<protein>
    <recommendedName>
        <fullName evidence="6">rRNA adenine N(6)-methyltransferase</fullName>
        <ecNumber evidence="6">2.1.1.-</ecNumber>
    </recommendedName>
</protein>
<evidence type="ECO:0000256" key="1">
    <source>
        <dbReference type="ARBA" id="ARBA00022603"/>
    </source>
</evidence>
<keyword evidence="4 5" id="KW-0694">RNA-binding</keyword>
<dbReference type="SMART" id="SM00650">
    <property type="entry name" value="rADc"/>
    <property type="match status" value="1"/>
</dbReference>
<keyword evidence="6" id="KW-0698">rRNA processing</keyword>
<evidence type="ECO:0000256" key="7">
    <source>
        <dbReference type="SAM" id="MobiDB-lite"/>
    </source>
</evidence>
<dbReference type="PROSITE" id="PS51689">
    <property type="entry name" value="SAM_RNA_A_N6_MT"/>
    <property type="match status" value="1"/>
</dbReference>
<reference evidence="9 10" key="1">
    <citation type="submission" date="2020-04" db="EMBL/GenBank/DDBJ databases">
        <title>Perkinsus olseni comparative genomics.</title>
        <authorList>
            <person name="Bogema D.R."/>
        </authorList>
    </citation>
    <scope>NUCLEOTIDE SEQUENCE [LARGE SCALE GENOMIC DNA]</scope>
    <source>
        <strain evidence="9">ATCC PRA-31</strain>
    </source>
</reference>
<evidence type="ECO:0000259" key="8">
    <source>
        <dbReference type="SMART" id="SM00650"/>
    </source>
</evidence>
<feature type="binding site" evidence="5">
    <location>
        <position position="44"/>
    </location>
    <ligand>
        <name>S-adenosyl-L-methionine</name>
        <dbReference type="ChEBI" id="CHEBI:59789"/>
    </ligand>
</feature>
<dbReference type="InterPro" id="IPR001737">
    <property type="entry name" value="KsgA/Erm"/>
</dbReference>
<feature type="binding site" evidence="5">
    <location>
        <position position="46"/>
    </location>
    <ligand>
        <name>S-adenosyl-L-methionine</name>
        <dbReference type="ChEBI" id="CHEBI:59789"/>
    </ligand>
</feature>
<accession>A0A7J6M5D7</accession>
<gene>
    <name evidence="9" type="primary">POLE2_1</name>
    <name evidence="9" type="ORF">FOL46_002898</name>
</gene>
<dbReference type="Gene3D" id="1.10.8.480">
    <property type="match status" value="1"/>
</dbReference>
<dbReference type="PANTHER" id="PTHR11727">
    <property type="entry name" value="DIMETHYLADENOSINE TRANSFERASE"/>
    <property type="match status" value="1"/>
</dbReference>
<evidence type="ECO:0000256" key="3">
    <source>
        <dbReference type="ARBA" id="ARBA00022691"/>
    </source>
</evidence>
<feature type="region of interest" description="Disordered" evidence="7">
    <location>
        <begin position="1"/>
        <end position="25"/>
    </location>
</feature>
<dbReference type="InterPro" id="IPR020598">
    <property type="entry name" value="rRNA_Ade_methylase_Trfase_N"/>
</dbReference>
<keyword evidence="2 5" id="KW-0808">Transferase</keyword>
<evidence type="ECO:0000256" key="6">
    <source>
        <dbReference type="RuleBase" id="RU362106"/>
    </source>
</evidence>
<dbReference type="Gene3D" id="3.40.50.150">
    <property type="entry name" value="Vaccinia Virus protein VP39"/>
    <property type="match status" value="1"/>
</dbReference>
<comment type="caution">
    <text evidence="9">The sequence shown here is derived from an EMBL/GenBank/DDBJ whole genome shotgun (WGS) entry which is preliminary data.</text>
</comment>
<feature type="binding site" evidence="5">
    <location>
        <position position="71"/>
    </location>
    <ligand>
        <name>S-adenosyl-L-methionine</name>
        <dbReference type="ChEBI" id="CHEBI:59789"/>
    </ligand>
</feature>
<dbReference type="GO" id="GO:0003723">
    <property type="term" value="F:RNA binding"/>
    <property type="evidence" value="ECO:0007669"/>
    <property type="project" value="UniProtKB-UniRule"/>
</dbReference>
<name>A0A7J6M5D7_PEROL</name>
<feature type="binding site" evidence="5">
    <location>
        <position position="134"/>
    </location>
    <ligand>
        <name>S-adenosyl-L-methionine</name>
        <dbReference type="ChEBI" id="CHEBI:59789"/>
    </ligand>
</feature>
<dbReference type="EMBL" id="JABANN010000199">
    <property type="protein sequence ID" value="KAF4666675.1"/>
    <property type="molecule type" value="Genomic_DNA"/>
</dbReference>
<evidence type="ECO:0000313" key="9">
    <source>
        <dbReference type="EMBL" id="KAF4666675.1"/>
    </source>
</evidence>
<evidence type="ECO:0000256" key="2">
    <source>
        <dbReference type="ARBA" id="ARBA00022679"/>
    </source>
</evidence>
<dbReference type="Pfam" id="PF00398">
    <property type="entry name" value="RrnaAD"/>
    <property type="match status" value="1"/>
</dbReference>
<feature type="domain" description="Ribosomal RNA adenine methylase transferase N-terminal" evidence="8">
    <location>
        <begin position="51"/>
        <end position="255"/>
    </location>
</feature>
<evidence type="ECO:0000256" key="5">
    <source>
        <dbReference type="PROSITE-ProRule" id="PRU01026"/>
    </source>
</evidence>
<organism evidence="9 10">
    <name type="scientific">Perkinsus olseni</name>
    <name type="common">Perkinsus atlanticus</name>
    <dbReference type="NCBI Taxonomy" id="32597"/>
    <lineage>
        <taxon>Eukaryota</taxon>
        <taxon>Sar</taxon>
        <taxon>Alveolata</taxon>
        <taxon>Perkinsozoa</taxon>
        <taxon>Perkinsea</taxon>
        <taxon>Perkinsida</taxon>
        <taxon>Perkinsidae</taxon>
        <taxon>Perkinsus</taxon>
    </lineage>
</organism>
<feature type="binding site" evidence="5">
    <location>
        <position position="119"/>
    </location>
    <ligand>
        <name>S-adenosyl-L-methionine</name>
        <dbReference type="ChEBI" id="CHEBI:59789"/>
    </ligand>
</feature>
<feature type="binding site" evidence="5">
    <location>
        <position position="92"/>
    </location>
    <ligand>
        <name>S-adenosyl-L-methionine</name>
        <dbReference type="ChEBI" id="CHEBI:59789"/>
    </ligand>
</feature>
<sequence>MFFRRYPRVPRPQRGAYSSKPAPLQKNVMHPHSALVMYRNRGGHLLQNEDIMSRILVAAGIRPSDTVLEMGPGTGNMTVKLSELANHVVAMEVNEGLAKEVEQRAEMQGASNMEVVTGDFKRLALPHFDVVIANLPYHLATGFLLKLMGHPFRTGIIMLQHEFGKKLLADPGEKIYSRLSLNMRMFFKAERICKVSSRRGEQPTGFFVVTPGDLCVRELKLSLGGNDYLLFHVPGRAFFPQPQTTSVIIRLTPRVPAPKVDFEEWDAMVRIAFFRKNQDVFKMFKRLTVLNMLEHNYKMWCSINRVPTSTLCFRDYCLEALDQCNLTFKKARRMDYHHFERLLRAFHNKGIYFVNFATAPSRPSRESFVPSFAEEGYKFYDPEEEDDFLSKVEGPESSDDESRADDRLQRLAMKTVACRMFAVEKLHSELCEFDVPSLSVRLYVKKLPEETQCICAYLPLEGARASAEVRPSGSPAVHG</sequence>
<evidence type="ECO:0000313" key="10">
    <source>
        <dbReference type="Proteomes" id="UP000572268"/>
    </source>
</evidence>
<keyword evidence="3 5" id="KW-0949">S-adenosyl-L-methionine</keyword>